<feature type="domain" description="RDD" evidence="6">
    <location>
        <begin position="26"/>
        <end position="180"/>
    </location>
</feature>
<evidence type="ECO:0000256" key="4">
    <source>
        <dbReference type="ARBA" id="ARBA00023136"/>
    </source>
</evidence>
<feature type="transmembrane region" description="Helical" evidence="5">
    <location>
        <begin position="67"/>
        <end position="87"/>
    </location>
</feature>
<feature type="transmembrane region" description="Helical" evidence="5">
    <location>
        <begin position="41"/>
        <end position="61"/>
    </location>
</feature>
<organism evidence="7 8">
    <name type="scientific">Stakelama flava</name>
    <dbReference type="NCBI Taxonomy" id="2860338"/>
    <lineage>
        <taxon>Bacteria</taxon>
        <taxon>Pseudomonadati</taxon>
        <taxon>Pseudomonadota</taxon>
        <taxon>Alphaproteobacteria</taxon>
        <taxon>Sphingomonadales</taxon>
        <taxon>Sphingomonadaceae</taxon>
        <taxon>Stakelama</taxon>
    </lineage>
</organism>
<evidence type="ECO:0000313" key="7">
    <source>
        <dbReference type="EMBL" id="MBW4330297.1"/>
    </source>
</evidence>
<evidence type="ECO:0000256" key="2">
    <source>
        <dbReference type="ARBA" id="ARBA00022692"/>
    </source>
</evidence>
<feature type="transmembrane region" description="Helical" evidence="5">
    <location>
        <begin position="130"/>
        <end position="146"/>
    </location>
</feature>
<dbReference type="InterPro" id="IPR010432">
    <property type="entry name" value="RDD"/>
</dbReference>
<evidence type="ECO:0000259" key="6">
    <source>
        <dbReference type="Pfam" id="PF06271"/>
    </source>
</evidence>
<sequence>MARPGRDRSLIRRLVTPEGVPLHLNLASAGARASAFIIDMLLIAAILIALTCLALFGFYLIGNKYPGIVLVIWLIGFFLLRNFYFIWFESGRRAATWGKRRMGLRVIARDGGQLTGAAVVARNMMREVEVFLPLMFLGFGAAEGFVDRWTMIAGFGWACLFLFLPVFNRDRLRAGDLIAGTWVVENARRDLGIDLVAQTGRSADAAGFSQAELEVYGQYELQRLEAVLREGNAEAITTVADVIRGKLNRWDPIGDRAFLDAYYAQTRAHFERGLLMGRRKRDKFDTSA</sequence>
<evidence type="ECO:0000256" key="3">
    <source>
        <dbReference type="ARBA" id="ARBA00022989"/>
    </source>
</evidence>
<dbReference type="Pfam" id="PF06271">
    <property type="entry name" value="RDD"/>
    <property type="match status" value="1"/>
</dbReference>
<evidence type="ECO:0000256" key="1">
    <source>
        <dbReference type="ARBA" id="ARBA00004141"/>
    </source>
</evidence>
<feature type="transmembrane region" description="Helical" evidence="5">
    <location>
        <begin position="152"/>
        <end position="168"/>
    </location>
</feature>
<evidence type="ECO:0000313" key="8">
    <source>
        <dbReference type="Proteomes" id="UP001197214"/>
    </source>
</evidence>
<comment type="caution">
    <text evidence="7">The sequence shown here is derived from an EMBL/GenBank/DDBJ whole genome shotgun (WGS) entry which is preliminary data.</text>
</comment>
<protein>
    <submittedName>
        <fullName evidence="7">RDD family protein</fullName>
    </submittedName>
</protein>
<keyword evidence="8" id="KW-1185">Reference proteome</keyword>
<dbReference type="Proteomes" id="UP001197214">
    <property type="component" value="Unassembled WGS sequence"/>
</dbReference>
<name>A0ABS6XJD7_9SPHN</name>
<proteinExistence type="predicted"/>
<dbReference type="PANTHER" id="PTHR38480:SF1">
    <property type="entry name" value="SLR0254 PROTEIN"/>
    <property type="match status" value="1"/>
</dbReference>
<comment type="subcellular location">
    <subcellularLocation>
        <location evidence="1">Membrane</location>
        <topology evidence="1">Multi-pass membrane protein</topology>
    </subcellularLocation>
</comment>
<keyword evidence="2 5" id="KW-0812">Transmembrane</keyword>
<gene>
    <name evidence="7" type="ORF">KY084_05350</name>
</gene>
<keyword evidence="4 5" id="KW-0472">Membrane</keyword>
<keyword evidence="3 5" id="KW-1133">Transmembrane helix</keyword>
<reference evidence="7 8" key="1">
    <citation type="submission" date="2021-07" db="EMBL/GenBank/DDBJ databases">
        <title>Stakelama flava sp. nov., a novel endophytic bacterium isolated from branch of Kandelia candel.</title>
        <authorList>
            <person name="Tuo L."/>
        </authorList>
    </citation>
    <scope>NUCLEOTIDE SEQUENCE [LARGE SCALE GENOMIC DNA]</scope>
    <source>
        <strain evidence="7 8">CBK3Z-3</strain>
    </source>
</reference>
<evidence type="ECO:0000256" key="5">
    <source>
        <dbReference type="SAM" id="Phobius"/>
    </source>
</evidence>
<accession>A0ABS6XJD7</accession>
<dbReference type="RefSeq" id="WP_219237422.1">
    <property type="nucleotide sequence ID" value="NZ_JAHWZX010000004.1"/>
</dbReference>
<dbReference type="PANTHER" id="PTHR38480">
    <property type="entry name" value="SLR0254 PROTEIN"/>
    <property type="match status" value="1"/>
</dbReference>
<dbReference type="EMBL" id="JAHWZX010000004">
    <property type="protein sequence ID" value="MBW4330297.1"/>
    <property type="molecule type" value="Genomic_DNA"/>
</dbReference>